<protein>
    <submittedName>
        <fullName evidence="1">Uncharacterized protein</fullName>
    </submittedName>
</protein>
<dbReference type="RefSeq" id="WP_330088132.1">
    <property type="nucleotide sequence ID" value="NZ_JAUGZK010000007.1"/>
</dbReference>
<dbReference type="EMBL" id="JAUGZK010000007">
    <property type="protein sequence ID" value="MEE2024807.1"/>
    <property type="molecule type" value="Genomic_DNA"/>
</dbReference>
<dbReference type="Proteomes" id="UP001339167">
    <property type="component" value="Unassembled WGS sequence"/>
</dbReference>
<organism evidence="1 2">
    <name type="scientific">Alkalimonas mucilaginosa</name>
    <dbReference type="NCBI Taxonomy" id="3057676"/>
    <lineage>
        <taxon>Bacteria</taxon>
        <taxon>Pseudomonadati</taxon>
        <taxon>Pseudomonadota</taxon>
        <taxon>Gammaproteobacteria</taxon>
        <taxon>Alkalimonas</taxon>
    </lineage>
</organism>
<evidence type="ECO:0000313" key="2">
    <source>
        <dbReference type="Proteomes" id="UP001339167"/>
    </source>
</evidence>
<sequence length="94" mass="10606">MKYNFRFTQKLKRFLAFNTALKQSAVVYNGEAITFSDGAQAVPSPLPLNCSNTPGKLAICWFYFDTPAILIALHLENSANNHLLREPINNNRFS</sequence>
<evidence type="ECO:0000313" key="1">
    <source>
        <dbReference type="EMBL" id="MEE2024807.1"/>
    </source>
</evidence>
<comment type="caution">
    <text evidence="1">The sequence shown here is derived from an EMBL/GenBank/DDBJ whole genome shotgun (WGS) entry which is preliminary data.</text>
</comment>
<accession>A0ABU7JGJ9</accession>
<keyword evidence="2" id="KW-1185">Reference proteome</keyword>
<proteinExistence type="predicted"/>
<reference evidence="1 2" key="1">
    <citation type="submission" date="2023-06" db="EMBL/GenBank/DDBJ databases">
        <title>Alkalimonas sp., MEB004 an alkaliphilic bacterium isolated from Lonar Lake, India.</title>
        <authorList>
            <person name="Joshi A."/>
            <person name="Thite S."/>
        </authorList>
    </citation>
    <scope>NUCLEOTIDE SEQUENCE [LARGE SCALE GENOMIC DNA]</scope>
    <source>
        <strain evidence="1 2">MEB004</strain>
    </source>
</reference>
<gene>
    <name evidence="1" type="ORF">QWF21_11170</name>
</gene>
<name>A0ABU7JGJ9_9GAMM</name>